<reference evidence="7" key="1">
    <citation type="journal article" date="2019" name="Int. J. Syst. Evol. Microbiol.">
        <title>The Global Catalogue of Microorganisms (GCM) 10K type strain sequencing project: providing services to taxonomists for standard genome sequencing and annotation.</title>
        <authorList>
            <consortium name="The Broad Institute Genomics Platform"/>
            <consortium name="The Broad Institute Genome Sequencing Center for Infectious Disease"/>
            <person name="Wu L."/>
            <person name="Ma J."/>
        </authorList>
    </citation>
    <scope>NUCLEOTIDE SEQUENCE [LARGE SCALE GENOMIC DNA]</scope>
    <source>
        <strain evidence="7">CGMCC 1.3240</strain>
    </source>
</reference>
<proteinExistence type="inferred from homology"/>
<name>A0ABW0VQL3_9BACL</name>
<dbReference type="CDD" id="cd04186">
    <property type="entry name" value="GT_2_like_c"/>
    <property type="match status" value="1"/>
</dbReference>
<dbReference type="EMBL" id="JBHSOW010000015">
    <property type="protein sequence ID" value="MFC5648066.1"/>
    <property type="molecule type" value="Genomic_DNA"/>
</dbReference>
<protein>
    <submittedName>
        <fullName evidence="6">Glycosyltransferase family 2 protein</fullName>
        <ecNumber evidence="6">2.4.-.-</ecNumber>
    </submittedName>
</protein>
<evidence type="ECO:0000256" key="3">
    <source>
        <dbReference type="ARBA" id="ARBA00022676"/>
    </source>
</evidence>
<comment type="similarity">
    <text evidence="2">Belongs to the glycosyltransferase 2 family.</text>
</comment>
<dbReference type="Proteomes" id="UP001596047">
    <property type="component" value="Unassembled WGS sequence"/>
</dbReference>
<sequence>MRRTSIIIPSYNGLALLQQAVDSIRMHTLEHETPYELIVVDNGSTDGTCEWCIRERVTVISLAENIGFPTACNKGLRLATGDNLMILNNDVTVTEGWLAGLQEALYNQPEIGIVGPVTNYASGKQQVDYPFESMQEFHRIAAEVRQNRELAAVPILRLVGFCMLFKRELYTRIGELDERFAPGHYEDDDYCFRARMHGYILLMCSNVLVHHQGSVSFKRSSPVEVGQLVERNRQQFIAKWQVDPASFI</sequence>
<evidence type="ECO:0000313" key="7">
    <source>
        <dbReference type="Proteomes" id="UP001596047"/>
    </source>
</evidence>
<dbReference type="RefSeq" id="WP_379186533.1">
    <property type="nucleotide sequence ID" value="NZ_JBHSOW010000015.1"/>
</dbReference>
<evidence type="ECO:0000259" key="5">
    <source>
        <dbReference type="Pfam" id="PF00535"/>
    </source>
</evidence>
<dbReference type="Gene3D" id="3.90.550.10">
    <property type="entry name" value="Spore Coat Polysaccharide Biosynthesis Protein SpsA, Chain A"/>
    <property type="match status" value="1"/>
</dbReference>
<evidence type="ECO:0000256" key="4">
    <source>
        <dbReference type="ARBA" id="ARBA00022679"/>
    </source>
</evidence>
<dbReference type="InterPro" id="IPR001173">
    <property type="entry name" value="Glyco_trans_2-like"/>
</dbReference>
<dbReference type="SUPFAM" id="SSF53448">
    <property type="entry name" value="Nucleotide-diphospho-sugar transferases"/>
    <property type="match status" value="1"/>
</dbReference>
<keyword evidence="7" id="KW-1185">Reference proteome</keyword>
<dbReference type="PANTHER" id="PTHR43179:SF12">
    <property type="entry name" value="GALACTOFURANOSYLTRANSFERASE GLFT2"/>
    <property type="match status" value="1"/>
</dbReference>
<keyword evidence="3 6" id="KW-0328">Glycosyltransferase</keyword>
<evidence type="ECO:0000256" key="2">
    <source>
        <dbReference type="ARBA" id="ARBA00006739"/>
    </source>
</evidence>
<dbReference type="InterPro" id="IPR029044">
    <property type="entry name" value="Nucleotide-diphossugar_trans"/>
</dbReference>
<dbReference type="EC" id="2.4.-.-" evidence="6"/>
<organism evidence="6 7">
    <name type="scientific">Paenibacillus solisilvae</name>
    <dbReference type="NCBI Taxonomy" id="2486751"/>
    <lineage>
        <taxon>Bacteria</taxon>
        <taxon>Bacillati</taxon>
        <taxon>Bacillota</taxon>
        <taxon>Bacilli</taxon>
        <taxon>Bacillales</taxon>
        <taxon>Paenibacillaceae</taxon>
        <taxon>Paenibacillus</taxon>
    </lineage>
</organism>
<dbReference type="Pfam" id="PF00535">
    <property type="entry name" value="Glycos_transf_2"/>
    <property type="match status" value="1"/>
</dbReference>
<accession>A0ABW0VQL3</accession>
<comment type="pathway">
    <text evidence="1">Cell wall biogenesis; cell wall polysaccharide biosynthesis.</text>
</comment>
<keyword evidence="4 6" id="KW-0808">Transferase</keyword>
<gene>
    <name evidence="6" type="ORF">ACFPYJ_02850</name>
</gene>
<dbReference type="PANTHER" id="PTHR43179">
    <property type="entry name" value="RHAMNOSYLTRANSFERASE WBBL"/>
    <property type="match status" value="1"/>
</dbReference>
<feature type="domain" description="Glycosyltransferase 2-like" evidence="5">
    <location>
        <begin position="5"/>
        <end position="171"/>
    </location>
</feature>
<comment type="caution">
    <text evidence="6">The sequence shown here is derived from an EMBL/GenBank/DDBJ whole genome shotgun (WGS) entry which is preliminary data.</text>
</comment>
<evidence type="ECO:0000256" key="1">
    <source>
        <dbReference type="ARBA" id="ARBA00004776"/>
    </source>
</evidence>
<dbReference type="GO" id="GO:0016757">
    <property type="term" value="F:glycosyltransferase activity"/>
    <property type="evidence" value="ECO:0007669"/>
    <property type="project" value="UniProtKB-KW"/>
</dbReference>
<evidence type="ECO:0000313" key="6">
    <source>
        <dbReference type="EMBL" id="MFC5648066.1"/>
    </source>
</evidence>